<keyword evidence="10 22" id="KW-0812">Transmembrane</keyword>
<feature type="region of interest" description="Disordered" evidence="21">
    <location>
        <begin position="797"/>
        <end position="832"/>
    </location>
</feature>
<evidence type="ECO:0000313" key="26">
    <source>
        <dbReference type="Proteomes" id="UP000265080"/>
    </source>
</evidence>
<evidence type="ECO:0000256" key="15">
    <source>
        <dbReference type="ARBA" id="ARBA00022840"/>
    </source>
</evidence>
<evidence type="ECO:0000256" key="21">
    <source>
        <dbReference type="SAM" id="MobiDB-lite"/>
    </source>
</evidence>
<feature type="transmembrane region" description="Helical" evidence="22">
    <location>
        <begin position="27"/>
        <end position="50"/>
    </location>
</feature>
<keyword evidence="8" id="KW-0813">Transport</keyword>
<dbReference type="GO" id="GO:0005886">
    <property type="term" value="C:plasma membrane"/>
    <property type="evidence" value="ECO:0007669"/>
    <property type="project" value="UniProtKB-SubCell"/>
</dbReference>
<dbReference type="PROSITE" id="PS50893">
    <property type="entry name" value="ABC_TRANSPORTER_2"/>
    <property type="match status" value="1"/>
</dbReference>
<feature type="transmembrane region" description="Helical" evidence="22">
    <location>
        <begin position="124"/>
        <end position="142"/>
    </location>
</feature>
<dbReference type="PROSITE" id="PS00211">
    <property type="entry name" value="ABC_TRANSPORTER_1"/>
    <property type="match status" value="1"/>
</dbReference>
<dbReference type="InterPro" id="IPR032410">
    <property type="entry name" value="ABCB6_N"/>
</dbReference>
<dbReference type="GeneTree" id="ENSGT00940000156160"/>
<feature type="transmembrane region" description="Helical" evidence="22">
    <location>
        <begin position="363"/>
        <end position="386"/>
    </location>
</feature>
<dbReference type="Ensembl" id="ENSAPET00000005897.1">
    <property type="protein sequence ID" value="ENSAPEP00000005743.1"/>
    <property type="gene ID" value="ENSAPEG00000004056.1"/>
</dbReference>
<keyword evidence="15" id="KW-0067">ATP-binding</keyword>
<dbReference type="GO" id="GO:0020037">
    <property type="term" value="F:heme binding"/>
    <property type="evidence" value="ECO:0007669"/>
    <property type="project" value="TreeGrafter"/>
</dbReference>
<dbReference type="GO" id="GO:0035675">
    <property type="term" value="P:neuromast hair cell development"/>
    <property type="evidence" value="ECO:0007669"/>
    <property type="project" value="Ensembl"/>
</dbReference>
<dbReference type="Gene3D" id="1.20.1560.10">
    <property type="entry name" value="ABC transporter type 1, transmembrane domain"/>
    <property type="match status" value="1"/>
</dbReference>
<evidence type="ECO:0000256" key="8">
    <source>
        <dbReference type="ARBA" id="ARBA00022448"/>
    </source>
</evidence>
<comment type="subcellular location">
    <subcellularLocation>
        <location evidence="6">Cell membrane</location>
        <topology evidence="6">Multi-pass membrane protein</topology>
    </subcellularLocation>
    <subcellularLocation>
        <location evidence="1">Early endosome membrane</location>
    </subcellularLocation>
    <subcellularLocation>
        <location evidence="5">Endoplasmic reticulum membrane</location>
        <topology evidence="5">Multi-pass membrane protein</topology>
    </subcellularLocation>
    <subcellularLocation>
        <location evidence="4">Endosome membrane</location>
        <topology evidence="4">Multi-pass membrane protein</topology>
    </subcellularLocation>
    <subcellularLocation>
        <location evidence="2">Mitochondrion membrane</location>
        <topology evidence="2">Multi-pass membrane protein</topology>
    </subcellularLocation>
    <subcellularLocation>
        <location evidence="3">Mitochondrion outer membrane</location>
    </subcellularLocation>
</comment>
<evidence type="ECO:0000256" key="6">
    <source>
        <dbReference type="ARBA" id="ARBA00004651"/>
    </source>
</evidence>
<proteinExistence type="inferred from homology"/>
<evidence type="ECO:0000256" key="13">
    <source>
        <dbReference type="ARBA" id="ARBA00022787"/>
    </source>
</evidence>
<evidence type="ECO:0000256" key="18">
    <source>
        <dbReference type="ARBA" id="ARBA00023128"/>
    </source>
</evidence>
<keyword evidence="18" id="KW-0496">Mitochondrion</keyword>
<keyword evidence="9" id="KW-1003">Cell membrane</keyword>
<dbReference type="Pfam" id="PF00664">
    <property type="entry name" value="ABC_membrane"/>
    <property type="match status" value="1"/>
</dbReference>
<dbReference type="GO" id="GO:0016887">
    <property type="term" value="F:ATP hydrolysis activity"/>
    <property type="evidence" value="ECO:0007669"/>
    <property type="project" value="InterPro"/>
</dbReference>
<dbReference type="Pfam" id="PF16185">
    <property type="entry name" value="MTABC_N"/>
    <property type="match status" value="1"/>
</dbReference>
<keyword evidence="14" id="KW-0256">Endoplasmic reticulum</keyword>
<dbReference type="GO" id="GO:0015439">
    <property type="term" value="F:ABC-type heme transporter activity"/>
    <property type="evidence" value="ECO:0007669"/>
    <property type="project" value="TreeGrafter"/>
</dbReference>
<evidence type="ECO:0000313" key="25">
    <source>
        <dbReference type="Ensembl" id="ENSAPEP00000005743.1"/>
    </source>
</evidence>
<reference evidence="25" key="2">
    <citation type="submission" date="2025-08" db="UniProtKB">
        <authorList>
            <consortium name="Ensembl"/>
        </authorList>
    </citation>
    <scope>IDENTIFICATION</scope>
</reference>
<dbReference type="SUPFAM" id="SSF52540">
    <property type="entry name" value="P-loop containing nucleoside triphosphate hydrolases"/>
    <property type="match status" value="1"/>
</dbReference>
<dbReference type="GO" id="GO:0032475">
    <property type="term" value="P:otolith formation"/>
    <property type="evidence" value="ECO:0007669"/>
    <property type="project" value="Ensembl"/>
</dbReference>
<dbReference type="GO" id="GO:0097325">
    <property type="term" value="P:melanocyte proliferation"/>
    <property type="evidence" value="ECO:0007669"/>
    <property type="project" value="Ensembl"/>
</dbReference>
<feature type="domain" description="ABC transporter" evidence="23">
    <location>
        <begin position="563"/>
        <end position="797"/>
    </location>
</feature>
<keyword evidence="19 22" id="KW-0472">Membrane</keyword>
<dbReference type="FunFam" id="1.20.1560.10:FF:000022">
    <property type="entry name" value="ATP-binding cassette sub-family B member 6, mitochondrial"/>
    <property type="match status" value="1"/>
</dbReference>
<dbReference type="GO" id="GO:0005774">
    <property type="term" value="C:vacuolar membrane"/>
    <property type="evidence" value="ECO:0007669"/>
    <property type="project" value="TreeGrafter"/>
</dbReference>
<evidence type="ECO:0000256" key="16">
    <source>
        <dbReference type="ARBA" id="ARBA00022967"/>
    </source>
</evidence>
<evidence type="ECO:0000256" key="14">
    <source>
        <dbReference type="ARBA" id="ARBA00022824"/>
    </source>
</evidence>
<feature type="domain" description="ABC transmembrane type-1" evidence="24">
    <location>
        <begin position="246"/>
        <end position="529"/>
    </location>
</feature>
<keyword evidence="16" id="KW-1278">Translocase</keyword>
<evidence type="ECO:0000256" key="11">
    <source>
        <dbReference type="ARBA" id="ARBA00022741"/>
    </source>
</evidence>
<evidence type="ECO:0000256" key="5">
    <source>
        <dbReference type="ARBA" id="ARBA00004477"/>
    </source>
</evidence>
<comment type="subunit">
    <text evidence="7">Homodimer.</text>
</comment>
<name>A0A3P8RYI8_AMPPE</name>
<feature type="transmembrane region" description="Helical" evidence="22">
    <location>
        <begin position="243"/>
        <end position="266"/>
    </location>
</feature>
<dbReference type="SUPFAM" id="SSF90123">
    <property type="entry name" value="ABC transporter transmembrane region"/>
    <property type="match status" value="1"/>
</dbReference>
<dbReference type="GO" id="GO:0061072">
    <property type="term" value="P:iris morphogenesis"/>
    <property type="evidence" value="ECO:0007669"/>
    <property type="project" value="Ensembl"/>
</dbReference>
<keyword evidence="13" id="KW-1000">Mitochondrion outer membrane</keyword>
<dbReference type="GO" id="GO:0031901">
    <property type="term" value="C:early endosome membrane"/>
    <property type="evidence" value="ECO:0007669"/>
    <property type="project" value="UniProtKB-SubCell"/>
</dbReference>
<keyword evidence="11" id="KW-0547">Nucleotide-binding</keyword>
<evidence type="ECO:0000256" key="17">
    <source>
        <dbReference type="ARBA" id="ARBA00022989"/>
    </source>
</evidence>
<protein>
    <submittedName>
        <fullName evidence="25">ATP binding cassette subfamily B member 6 (LAN blood group) a</fullName>
    </submittedName>
</protein>
<dbReference type="InterPro" id="IPR039421">
    <property type="entry name" value="Type_1_exporter"/>
</dbReference>
<dbReference type="PANTHER" id="PTHR24221">
    <property type="entry name" value="ATP-BINDING CASSETTE SUB-FAMILY B"/>
    <property type="match status" value="1"/>
</dbReference>
<evidence type="ECO:0000256" key="3">
    <source>
        <dbReference type="ARBA" id="ARBA00004294"/>
    </source>
</evidence>
<evidence type="ECO:0000256" key="2">
    <source>
        <dbReference type="ARBA" id="ARBA00004225"/>
    </source>
</evidence>
<reference evidence="25" key="3">
    <citation type="submission" date="2025-09" db="UniProtKB">
        <authorList>
            <consortium name="Ensembl"/>
        </authorList>
    </citation>
    <scope>IDENTIFICATION</scope>
</reference>
<dbReference type="GO" id="GO:0005741">
    <property type="term" value="C:mitochondrial outer membrane"/>
    <property type="evidence" value="ECO:0007669"/>
    <property type="project" value="UniProtKB-SubCell"/>
</dbReference>
<dbReference type="STRING" id="161767.ENSAPEP00000005743"/>
<evidence type="ECO:0000256" key="1">
    <source>
        <dbReference type="ARBA" id="ARBA00004146"/>
    </source>
</evidence>
<dbReference type="Pfam" id="PF00005">
    <property type="entry name" value="ABC_tran"/>
    <property type="match status" value="1"/>
</dbReference>
<dbReference type="Gene3D" id="3.40.50.300">
    <property type="entry name" value="P-loop containing nucleotide triphosphate hydrolases"/>
    <property type="match status" value="1"/>
</dbReference>
<evidence type="ECO:0000256" key="12">
    <source>
        <dbReference type="ARBA" id="ARBA00022753"/>
    </source>
</evidence>
<feature type="compositionally biased region" description="Polar residues" evidence="21">
    <location>
        <begin position="822"/>
        <end position="832"/>
    </location>
</feature>
<dbReference type="CDD" id="cd18581">
    <property type="entry name" value="ABC_6TM_ABCB6"/>
    <property type="match status" value="1"/>
</dbReference>
<dbReference type="PANTHER" id="PTHR24221:SF654">
    <property type="entry name" value="ATP-BINDING CASSETTE SUB-FAMILY B MEMBER 6"/>
    <property type="match status" value="1"/>
</dbReference>
<sequence length="832" mass="95567">MGFIHSYCEANSSISHTWLDEGISPCFYFTLVPTTLLTIAFFLGTIHWIFYQKYGTAMEPKFIPRSRLYGFQQALSIILLLQELPGYVVLYGCFSILGWAWAVSTLRVERRRVLIMDRTRGHSAVLLLFWAVAFSAENLAFVSWYSPHWWWNLENNQQQVQFALWLMRYIATGLLFFIGLKAPGLPRRPYMLLINEDERDVENSRQSLLGRTEENESTWRGFWKKVRLLVPYMWPRGNVFLQLLVLFCLGLLGVERAINVFVPIYYKNIVNELTDGSSWHTLATTVCIYVLLKFMQGGGAGASGFVSNMRSFFWIRVQQYTNRVVQVRLFSHLHSLSLRWHLGRKTGDVLRSIDRGTSSINSLLSYIVFSIFPTIADIVISIIYFITYFNAWFGLIVFICMALYLTLTIIITEWRTKYRRDMNLQDNNAKSKAVDSLLNFETVKYYNAENYEVSRFEDAILKYQASEWKTQASLAFLNQTQNLIIGSGLLAGSLLCAYFVGDFVLFGTYIIQLYTPLNWFGTYYRMIQNSFIDMESMFKLFEEEEEVKDEVNAGNLLYKLGKVEFENVYFSYTNGKEILKDVSFTVLPGQTVALCYYHYFLLIPHRWDLRDPGKSTIIRLLFRFYNFVVFPQVKQTSLRAHIGVVPQDTVLFNDTIRDNIRYGRISASDQEVEEAALAADIHDKIMEGYDTQVGERGLKLSGGEKQRVAIARTILKAPQIILLDEATSALDTQTERNIQASLAKVCANRTTIVVAHRLSTIIGADQILVINDGRIAERGQHDELLLKGGLYAEMWLNQQQAQDSDSSSETESKDRKSEKLQPPSTSAGHQGD</sequence>
<keyword evidence="17 22" id="KW-1133">Transmembrane helix</keyword>
<dbReference type="GO" id="GO:0005789">
    <property type="term" value="C:endoplasmic reticulum membrane"/>
    <property type="evidence" value="ECO:0007669"/>
    <property type="project" value="UniProtKB-SubCell"/>
</dbReference>
<evidence type="ECO:0000256" key="4">
    <source>
        <dbReference type="ARBA" id="ARBA00004337"/>
    </source>
</evidence>
<comment type="similarity">
    <text evidence="20">Belongs to the ABC transporter superfamily. ABCB family. Heavy Metal importer (TC 3.A.1.210) subfamily.</text>
</comment>
<evidence type="ECO:0000256" key="9">
    <source>
        <dbReference type="ARBA" id="ARBA00022475"/>
    </source>
</evidence>
<dbReference type="InterPro" id="IPR027417">
    <property type="entry name" value="P-loop_NTPase"/>
</dbReference>
<evidence type="ECO:0000256" key="7">
    <source>
        <dbReference type="ARBA" id="ARBA00011738"/>
    </source>
</evidence>
<dbReference type="Proteomes" id="UP000265080">
    <property type="component" value="Chromosome 24"/>
</dbReference>
<evidence type="ECO:0000256" key="20">
    <source>
        <dbReference type="ARBA" id="ARBA00024363"/>
    </source>
</evidence>
<evidence type="ECO:0000256" key="19">
    <source>
        <dbReference type="ARBA" id="ARBA00023136"/>
    </source>
</evidence>
<keyword evidence="12" id="KW-0967">Endosome</keyword>
<accession>A0A3P8RYI8</accession>
<reference evidence="25 26" key="1">
    <citation type="submission" date="2018-03" db="EMBL/GenBank/DDBJ databases">
        <title>Finding Nemo's genes: A chromosome-scale reference assembly of the genome of the orange clownfish Amphiprion percula.</title>
        <authorList>
            <person name="Lehmann R."/>
        </authorList>
    </citation>
    <scope>NUCLEOTIDE SEQUENCE</scope>
</reference>
<evidence type="ECO:0000256" key="10">
    <source>
        <dbReference type="ARBA" id="ARBA00022692"/>
    </source>
</evidence>
<dbReference type="InterPro" id="IPR017871">
    <property type="entry name" value="ABC_transporter-like_CS"/>
</dbReference>
<dbReference type="GO" id="GO:0005524">
    <property type="term" value="F:ATP binding"/>
    <property type="evidence" value="ECO:0007669"/>
    <property type="project" value="UniProtKB-KW"/>
</dbReference>
<organism evidence="25 26">
    <name type="scientific">Amphiprion percula</name>
    <name type="common">Orange clownfish</name>
    <name type="synonym">Lutjanus percula</name>
    <dbReference type="NCBI Taxonomy" id="161767"/>
    <lineage>
        <taxon>Eukaryota</taxon>
        <taxon>Metazoa</taxon>
        <taxon>Chordata</taxon>
        <taxon>Craniata</taxon>
        <taxon>Vertebrata</taxon>
        <taxon>Euteleostomi</taxon>
        <taxon>Actinopterygii</taxon>
        <taxon>Neopterygii</taxon>
        <taxon>Teleostei</taxon>
        <taxon>Neoteleostei</taxon>
        <taxon>Acanthomorphata</taxon>
        <taxon>Ovalentaria</taxon>
        <taxon>Pomacentridae</taxon>
        <taxon>Amphiprion</taxon>
    </lineage>
</organism>
<dbReference type="InterPro" id="IPR011527">
    <property type="entry name" value="ABC1_TM_dom"/>
</dbReference>
<dbReference type="AlphaFoldDB" id="A0A3P8RYI8"/>
<dbReference type="PROSITE" id="PS50929">
    <property type="entry name" value="ABC_TM1F"/>
    <property type="match status" value="1"/>
</dbReference>
<evidence type="ECO:0000259" key="23">
    <source>
        <dbReference type="PROSITE" id="PS50893"/>
    </source>
</evidence>
<dbReference type="InterPro" id="IPR003439">
    <property type="entry name" value="ABC_transporter-like_ATP-bd"/>
</dbReference>
<feature type="transmembrane region" description="Helical" evidence="22">
    <location>
        <begin position="483"/>
        <end position="500"/>
    </location>
</feature>
<feature type="transmembrane region" description="Helical" evidence="22">
    <location>
        <begin position="392"/>
        <end position="412"/>
    </location>
</feature>
<keyword evidence="26" id="KW-1185">Reference proteome</keyword>
<dbReference type="FunFam" id="3.40.50.300:FF:000604">
    <property type="entry name" value="ABC transporter B family member 28"/>
    <property type="match status" value="1"/>
</dbReference>
<feature type="transmembrane region" description="Helical" evidence="22">
    <location>
        <begin position="87"/>
        <end position="103"/>
    </location>
</feature>
<feature type="compositionally biased region" description="Basic and acidic residues" evidence="21">
    <location>
        <begin position="810"/>
        <end position="819"/>
    </location>
</feature>
<evidence type="ECO:0000259" key="24">
    <source>
        <dbReference type="PROSITE" id="PS50929"/>
    </source>
</evidence>
<dbReference type="OMA" id="YYGAEHY"/>
<dbReference type="InterPro" id="IPR036640">
    <property type="entry name" value="ABC1_TM_sf"/>
</dbReference>
<evidence type="ECO:0000256" key="22">
    <source>
        <dbReference type="SAM" id="Phobius"/>
    </source>
</evidence>
<feature type="transmembrane region" description="Helical" evidence="22">
    <location>
        <begin position="162"/>
        <end position="180"/>
    </location>
</feature>